<dbReference type="Proteomes" id="UP001283361">
    <property type="component" value="Unassembled WGS sequence"/>
</dbReference>
<feature type="compositionally biased region" description="Polar residues" evidence="1">
    <location>
        <begin position="1523"/>
        <end position="1533"/>
    </location>
</feature>
<feature type="compositionally biased region" description="Polar residues" evidence="1">
    <location>
        <begin position="305"/>
        <end position="327"/>
    </location>
</feature>
<feature type="region of interest" description="Disordered" evidence="1">
    <location>
        <begin position="1"/>
        <end position="21"/>
    </location>
</feature>
<feature type="region of interest" description="Disordered" evidence="1">
    <location>
        <begin position="677"/>
        <end position="711"/>
    </location>
</feature>
<feature type="region of interest" description="Disordered" evidence="1">
    <location>
        <begin position="1137"/>
        <end position="1174"/>
    </location>
</feature>
<feature type="region of interest" description="Disordered" evidence="1">
    <location>
        <begin position="468"/>
        <end position="490"/>
    </location>
</feature>
<feature type="region of interest" description="Disordered" evidence="1">
    <location>
        <begin position="1492"/>
        <end position="1539"/>
    </location>
</feature>
<evidence type="ECO:0000256" key="1">
    <source>
        <dbReference type="SAM" id="MobiDB-lite"/>
    </source>
</evidence>
<accession>A0AAE0XQ06</accession>
<feature type="compositionally biased region" description="Polar residues" evidence="1">
    <location>
        <begin position="595"/>
        <end position="604"/>
    </location>
</feature>
<organism evidence="2 3">
    <name type="scientific">Elysia crispata</name>
    <name type="common">lettuce slug</name>
    <dbReference type="NCBI Taxonomy" id="231223"/>
    <lineage>
        <taxon>Eukaryota</taxon>
        <taxon>Metazoa</taxon>
        <taxon>Spiralia</taxon>
        <taxon>Lophotrochozoa</taxon>
        <taxon>Mollusca</taxon>
        <taxon>Gastropoda</taxon>
        <taxon>Heterobranchia</taxon>
        <taxon>Euthyneura</taxon>
        <taxon>Panpulmonata</taxon>
        <taxon>Sacoglossa</taxon>
        <taxon>Placobranchoidea</taxon>
        <taxon>Plakobranchidae</taxon>
        <taxon>Elysia</taxon>
    </lineage>
</organism>
<sequence length="1572" mass="175594">MNYKGSRKHSNSLPRRPQKSARILRELPMVNLAAFKHQSHYFQRPDRDNLKKTAGQGSGQSGNAPTNHKVSERIQAGGQEALKKPSAVISDASNDKDLVSTETVSDRKPSTESMPMMMNQPNSFLSEDPAPTSPSNRHPSFTPADPLSKRKDTETSPAGSSQYPGRTNKTNNGHSQYQTPQTLPSKFPAAKEDKLEAATTEISMRQDLSHRSKSSGVHARRRSYHDKSSGFHPSFFLPPPQWPRRRHNGVSAFPRQITDDFGRFHRGDEISTRFFPHPNCIPFQHQSIPYCNQPHRPSSFEKRNQSSNARMQTTGLSQSNNPWSQASDRPYRSGIPNYPPRPEIWRNGYQMHGPTPKHSWGGSVKNNRVGDGNMRTRYNNLSEDSKRRLAEGLPERHRKYAVRSPEQEHYGGDLRQNSYTGKSCPARYNKRHSVGHDLRPEQGFELFDNYIERRSRYEQFFLSADHPPPSFYTNNSKHRHIRSPVSSDKEQLPRYIGDILNSRDQLVEPSRYHGGHSYGSPGLLEERGNGIGSLHAFRSDRHIKQQDSSNHLASYRSHYADANQGLHCSEHIASENRDLFYRNIGRSFDNRTEFSNESSENSGVVQEYDKRSIDSDNVSKASGFPKNKDLSQDSCPQTEINGSKNDFSETSYRDDAMVSDIDYTVTHLKTKSYHPEISRVLEKQPSLKDASSQVSTSLDRKTSQANGVDSGQGLLDAKAAKLSEKFSKLTVTDDVQKPKASAVEQSSEAQQDLAKAQELGLPIKIGPTVTECSEEKRNTASRFSHLNPWAEEFDPNLKDSSGNVFTVIKQNGTCFFRPLAGASHVPSDPRYVIQHDRQLDTKENKADVIDQQEVAMHLESETELNYQHMSASQNAQACIELQPPDQHQQLHPQLQQQMYLPINHRHQNEASGVFYSSTQSNFQQQPQQQNLLHVSQLMDQTYTPIVPVTDSVFAYPLPMPVGVNMTTTAPQELTVPYEVSQENDFIRYSHHSGLNQGKSPCQVFPITQHNQMFVPSITTVPDIQATHTSQPSYIELEPSLAYATPKPGIGCIPFHHFPTDMNGIIQSPVANIQGHSPYLADQIGRFPQMMTPVMHQAFAPQGHMIYPPITPVNESFITPAPLHHRHDVDTNLTSQIETAGPVTDSSNLTSVRSDGHENDGSSAKPESEDNEKSQYRKIKDTLLEVLESLRPQASLDDEDKSTDSEDDRLVSAELSDVFHKLIVIQQHGDRASLQRNIASLPENSRTKMELMLKLLCIVSNEKTSLSSCDLRKIVCLHRALISKMPASLIQNLIKLLPEVGNPTHLQDRLTSSLEQLLLKTMEAANIHETSSLNTDPGVLSNCQEQNTKLNYDDQCTVGSGGESTKFSFAVNSHSCSLNTQTPQNDSAEKFSIQTRIDSITANSLSSTGVTKYTPGKTIEGKNGVFSVTTGENSKDLASSQFNVVVDESDPMTTAPKEKNLIRETELVNRHADLRGEDAEKHAETVRAATTAKDETGLHSGRVTSRTALATPSGVTADSVPDSGHQSRTGTPHPNTHHRALNRVSCRDIRSPAFDQVDIASRIGVFERIKSKR</sequence>
<dbReference type="EMBL" id="JAWDGP010007852">
    <property type="protein sequence ID" value="KAK3702674.1"/>
    <property type="molecule type" value="Genomic_DNA"/>
</dbReference>
<comment type="caution">
    <text evidence="2">The sequence shown here is derived from an EMBL/GenBank/DDBJ whole genome shotgun (WGS) entry which is preliminary data.</text>
</comment>
<feature type="compositionally biased region" description="Basic and acidic residues" evidence="1">
    <location>
        <begin position="677"/>
        <end position="686"/>
    </location>
</feature>
<feature type="region of interest" description="Disordered" evidence="1">
    <location>
        <begin position="354"/>
        <end position="375"/>
    </location>
</feature>
<feature type="region of interest" description="Disordered" evidence="1">
    <location>
        <begin position="38"/>
        <end position="242"/>
    </location>
</feature>
<evidence type="ECO:0000313" key="2">
    <source>
        <dbReference type="EMBL" id="KAK3702674.1"/>
    </source>
</evidence>
<gene>
    <name evidence="2" type="ORF">RRG08_042662</name>
</gene>
<feature type="compositionally biased region" description="Basic and acidic residues" evidence="1">
    <location>
        <begin position="1153"/>
        <end position="1174"/>
    </location>
</feature>
<protein>
    <submittedName>
        <fullName evidence="2">Uncharacterized protein</fullName>
    </submittedName>
</protein>
<proteinExistence type="predicted"/>
<feature type="compositionally biased region" description="Basic and acidic residues" evidence="1">
    <location>
        <begin position="93"/>
        <end position="110"/>
    </location>
</feature>
<feature type="compositionally biased region" description="Polar residues" evidence="1">
    <location>
        <begin position="632"/>
        <end position="650"/>
    </location>
</feature>
<keyword evidence="3" id="KW-1185">Reference proteome</keyword>
<feature type="region of interest" description="Disordered" evidence="1">
    <location>
        <begin position="591"/>
        <end position="651"/>
    </location>
</feature>
<feature type="compositionally biased region" description="Polar residues" evidence="1">
    <location>
        <begin position="689"/>
        <end position="709"/>
    </location>
</feature>
<feature type="compositionally biased region" description="Polar residues" evidence="1">
    <location>
        <begin position="1137"/>
        <end position="1152"/>
    </location>
</feature>
<name>A0AAE0XQ06_9GAST</name>
<feature type="compositionally biased region" description="Polar residues" evidence="1">
    <location>
        <begin position="155"/>
        <end position="184"/>
    </location>
</feature>
<evidence type="ECO:0000313" key="3">
    <source>
        <dbReference type="Proteomes" id="UP001283361"/>
    </source>
</evidence>
<reference evidence="2" key="1">
    <citation type="journal article" date="2023" name="G3 (Bethesda)">
        <title>A reference genome for the long-term kleptoplast-retaining sea slug Elysia crispata morphotype clarki.</title>
        <authorList>
            <person name="Eastman K.E."/>
            <person name="Pendleton A.L."/>
            <person name="Shaikh M.A."/>
            <person name="Suttiyut T."/>
            <person name="Ogas R."/>
            <person name="Tomko P."/>
            <person name="Gavelis G."/>
            <person name="Widhalm J.R."/>
            <person name="Wisecaver J.H."/>
        </authorList>
    </citation>
    <scope>NUCLEOTIDE SEQUENCE</scope>
    <source>
        <strain evidence="2">ECLA1</strain>
    </source>
</reference>
<feature type="region of interest" description="Disordered" evidence="1">
    <location>
        <begin position="296"/>
        <end position="331"/>
    </location>
</feature>
<feature type="compositionally biased region" description="Polar residues" evidence="1">
    <location>
        <begin position="1501"/>
        <end position="1515"/>
    </location>
</feature>
<feature type="compositionally biased region" description="Basic residues" evidence="1">
    <location>
        <begin position="1"/>
        <end position="10"/>
    </location>
</feature>